<protein>
    <recommendedName>
        <fullName evidence="13">Protein FAM136A</fullName>
    </recommendedName>
</protein>
<evidence type="ECO:0000313" key="11">
    <source>
        <dbReference type="EMBL" id="CAF4921828.1"/>
    </source>
</evidence>
<evidence type="ECO:0000313" key="2">
    <source>
        <dbReference type="EMBL" id="CAF1459383.1"/>
    </source>
</evidence>
<evidence type="ECO:0000313" key="10">
    <source>
        <dbReference type="EMBL" id="CAF3930313.1"/>
    </source>
</evidence>
<dbReference type="EMBL" id="CAJOBH010000870">
    <property type="protein sequence ID" value="CAF3822491.1"/>
    <property type="molecule type" value="Genomic_DNA"/>
</dbReference>
<dbReference type="Proteomes" id="UP000663834">
    <property type="component" value="Unassembled WGS sequence"/>
</dbReference>
<comment type="similarity">
    <text evidence="1">Belongs to the FAM136 family.</text>
</comment>
<evidence type="ECO:0000313" key="6">
    <source>
        <dbReference type="EMBL" id="CAF2132122.1"/>
    </source>
</evidence>
<dbReference type="Proteomes" id="UP000663855">
    <property type="component" value="Unassembled WGS sequence"/>
</dbReference>
<dbReference type="Proteomes" id="UP000663866">
    <property type="component" value="Unassembled WGS sequence"/>
</dbReference>
<reference evidence="10" key="1">
    <citation type="submission" date="2021-02" db="EMBL/GenBank/DDBJ databases">
        <authorList>
            <person name="Nowell W R."/>
        </authorList>
    </citation>
    <scope>NUCLEOTIDE SEQUENCE</scope>
</reference>
<evidence type="ECO:0000313" key="9">
    <source>
        <dbReference type="EMBL" id="CAF3865008.1"/>
    </source>
</evidence>
<dbReference type="InterPro" id="IPR008560">
    <property type="entry name" value="DUF842_euk"/>
</dbReference>
<evidence type="ECO:0000313" key="12">
    <source>
        <dbReference type="Proteomes" id="UP000663866"/>
    </source>
</evidence>
<dbReference type="AlphaFoldDB" id="A0A819JHV2"/>
<dbReference type="Proteomes" id="UP000663856">
    <property type="component" value="Unassembled WGS sequence"/>
</dbReference>
<dbReference type="PANTHER" id="PTHR21096:SF0">
    <property type="entry name" value="PROTEIN FAM136A"/>
    <property type="match status" value="1"/>
</dbReference>
<dbReference type="EMBL" id="CAJNRE010014893">
    <property type="protein sequence ID" value="CAF2132122.1"/>
    <property type="molecule type" value="Genomic_DNA"/>
</dbReference>
<evidence type="ECO:0000313" key="4">
    <source>
        <dbReference type="EMBL" id="CAF2066626.1"/>
    </source>
</evidence>
<evidence type="ECO:0000313" key="7">
    <source>
        <dbReference type="EMBL" id="CAF3747005.1"/>
    </source>
</evidence>
<dbReference type="OrthoDB" id="9975421at2759"/>
<name>A0A819JHV2_9BILA</name>
<keyword evidence="12" id="KW-1185">Reference proteome</keyword>
<proteinExistence type="inferred from homology"/>
<evidence type="ECO:0000256" key="1">
    <source>
        <dbReference type="ARBA" id="ARBA00009952"/>
    </source>
</evidence>
<dbReference type="EMBL" id="CAJNRG010007320">
    <property type="protein sequence ID" value="CAF2094019.1"/>
    <property type="molecule type" value="Genomic_DNA"/>
</dbReference>
<organism evidence="10 12">
    <name type="scientific">Rotaria magnacalcarata</name>
    <dbReference type="NCBI Taxonomy" id="392030"/>
    <lineage>
        <taxon>Eukaryota</taxon>
        <taxon>Metazoa</taxon>
        <taxon>Spiralia</taxon>
        <taxon>Gnathifera</taxon>
        <taxon>Rotifera</taxon>
        <taxon>Eurotatoria</taxon>
        <taxon>Bdelloidea</taxon>
        <taxon>Philodinida</taxon>
        <taxon>Philodinidae</taxon>
        <taxon>Rotaria</taxon>
    </lineage>
</organism>
<dbReference type="Proteomes" id="UP000663824">
    <property type="component" value="Unassembled WGS sequence"/>
</dbReference>
<dbReference type="EMBL" id="CAJOBJ010001166">
    <property type="protein sequence ID" value="CAF3865008.1"/>
    <property type="molecule type" value="Genomic_DNA"/>
</dbReference>
<dbReference type="Proteomes" id="UP000663887">
    <property type="component" value="Unassembled WGS sequence"/>
</dbReference>
<dbReference type="Proteomes" id="UP000663842">
    <property type="component" value="Unassembled WGS sequence"/>
</dbReference>
<dbReference type="Pfam" id="PF05811">
    <property type="entry name" value="DUF842"/>
    <property type="match status" value="1"/>
</dbReference>
<evidence type="ECO:0000313" key="8">
    <source>
        <dbReference type="EMBL" id="CAF3822491.1"/>
    </source>
</evidence>
<dbReference type="Proteomes" id="UP000681967">
    <property type="component" value="Unassembled WGS sequence"/>
</dbReference>
<gene>
    <name evidence="8" type="ORF">BYL167_LOCUS4199</name>
    <name evidence="2" type="ORF">CJN711_LOCUS25015</name>
    <name evidence="9" type="ORF">GIL414_LOCUS4703</name>
    <name evidence="3" type="ORF">KQP761_LOCUS29073</name>
    <name evidence="6" type="ORF">MBJ925_LOCUS27795</name>
    <name evidence="10" type="ORF">OVN521_LOCUS11091</name>
    <name evidence="11" type="ORF">SMN809_LOCUS52748</name>
    <name evidence="7" type="ORF">UXM345_LOCUS1777</name>
    <name evidence="4" type="ORF">WKI299_LOCUS13296</name>
    <name evidence="5" type="ORF">XDN619_LOCUS17307</name>
</gene>
<evidence type="ECO:0008006" key="13">
    <source>
        <dbReference type="Google" id="ProtNLM"/>
    </source>
</evidence>
<comment type="caution">
    <text evidence="10">The sequence shown here is derived from an EMBL/GenBank/DDBJ whole genome shotgun (WGS) entry which is preliminary data.</text>
</comment>
<evidence type="ECO:0000313" key="5">
    <source>
        <dbReference type="EMBL" id="CAF2094019.1"/>
    </source>
</evidence>
<dbReference type="EMBL" id="CAJOBI010179840">
    <property type="protein sequence ID" value="CAF4921828.1"/>
    <property type="molecule type" value="Genomic_DNA"/>
</dbReference>
<dbReference type="GO" id="GO:0005737">
    <property type="term" value="C:cytoplasm"/>
    <property type="evidence" value="ECO:0007669"/>
    <property type="project" value="TreeGrafter"/>
</dbReference>
<evidence type="ECO:0000313" key="3">
    <source>
        <dbReference type="EMBL" id="CAF1646356.1"/>
    </source>
</evidence>
<accession>A0A819JHV2</accession>
<dbReference type="EMBL" id="CAJOBF010000101">
    <property type="protein sequence ID" value="CAF3747005.1"/>
    <property type="molecule type" value="Genomic_DNA"/>
</dbReference>
<dbReference type="EMBL" id="CAJNOV010011739">
    <property type="protein sequence ID" value="CAF1459383.1"/>
    <property type="molecule type" value="Genomic_DNA"/>
</dbReference>
<dbReference type="Proteomes" id="UP000681720">
    <property type="component" value="Unassembled WGS sequence"/>
</dbReference>
<dbReference type="EMBL" id="CAJNOW010015956">
    <property type="protein sequence ID" value="CAF1646356.1"/>
    <property type="molecule type" value="Genomic_DNA"/>
</dbReference>
<dbReference type="Proteomes" id="UP000676336">
    <property type="component" value="Unassembled WGS sequence"/>
</dbReference>
<sequence length="133" mass="15359">MEDSQRKLNDAISTMAGSLHKNYLRRIYGEAFNCSYRCTEDPSLDPLKFNECVERCSSKISQAEQGMSQEMQNLQNRLMRCIQSCEDKAKDSGHKDETLMRSVFEPCVVNCANEIQSALPKIEKRIIEQLKRF</sequence>
<dbReference type="EMBL" id="CAJOBG010001452">
    <property type="protein sequence ID" value="CAF3930313.1"/>
    <property type="molecule type" value="Genomic_DNA"/>
</dbReference>
<dbReference type="PANTHER" id="PTHR21096">
    <property type="entry name" value="PROTEIN FAM136A"/>
    <property type="match status" value="1"/>
</dbReference>
<dbReference type="EMBL" id="CAJNRF010005015">
    <property type="protein sequence ID" value="CAF2066626.1"/>
    <property type="molecule type" value="Genomic_DNA"/>
</dbReference>